<evidence type="ECO:0000313" key="1">
    <source>
        <dbReference type="EMBL" id="AFZ80229.1"/>
    </source>
</evidence>
<dbReference type="AlphaFoldDB" id="L0AZ94"/>
<proteinExistence type="predicted"/>
<protein>
    <submittedName>
        <fullName evidence="1">Uncharacterized protein</fullName>
    </submittedName>
</protein>
<accession>L0AZ94</accession>
<dbReference type="Proteomes" id="UP000031512">
    <property type="component" value="Chromosome 1"/>
</dbReference>
<keyword evidence="2" id="KW-1185">Reference proteome</keyword>
<organism evidence="1 2">
    <name type="scientific">Theileria equi strain WA</name>
    <dbReference type="NCBI Taxonomy" id="1537102"/>
    <lineage>
        <taxon>Eukaryota</taxon>
        <taxon>Sar</taxon>
        <taxon>Alveolata</taxon>
        <taxon>Apicomplexa</taxon>
        <taxon>Aconoidasida</taxon>
        <taxon>Piroplasmida</taxon>
        <taxon>Theileriidae</taxon>
        <taxon>Theileria</taxon>
    </lineage>
</organism>
<dbReference type="RefSeq" id="XP_004829895.1">
    <property type="nucleotide sequence ID" value="XM_004829838.1"/>
</dbReference>
<sequence>MLLKYGHSLSPVRNWFIGNGLCSRLAYPTNLASDRTFTHYASSSYYDKLVKDANDLCVGLKYTNVANILTKFISSNHDTAVLKEIYPSSANNLDKVAEIDNCLTILQVCKILKFNDFDLISPLSESIRLCILKLSRDSGEHDVSGLAGAGIRPIIFAICKLFNDLGIMYDPLFLAISDIIHKEISVLNWDEINLLLSTYSNQKYNDVEIIGQIIKKISEDNLEGLSPNLAISLYSSLLFLECLSSAVKLKLEDRFIIRESDAIRFNEDLDITQLANIAYSNLLLNFLTSEDLNLITSSLSRTAELLGKSKGRDYDKKYSRQLTIIVSFLKCLYPNYYNTLSGSYL</sequence>
<dbReference type="KEGG" id="beq:BEWA_030820"/>
<gene>
    <name evidence="1" type="ORF">BEWA_030820</name>
</gene>
<dbReference type="eggNOG" id="ENOG502SSGR">
    <property type="taxonomic scope" value="Eukaryota"/>
</dbReference>
<dbReference type="VEuPathDB" id="PiroplasmaDB:BEWA_030820"/>
<dbReference type="EMBL" id="CP001669">
    <property type="protein sequence ID" value="AFZ80229.1"/>
    <property type="molecule type" value="Genomic_DNA"/>
</dbReference>
<evidence type="ECO:0000313" key="2">
    <source>
        <dbReference type="Proteomes" id="UP000031512"/>
    </source>
</evidence>
<dbReference type="GeneID" id="15803612"/>
<reference evidence="1 2" key="1">
    <citation type="journal article" date="2012" name="BMC Genomics">
        <title>Comparative genomic analysis and phylogenetic position of Theileria equi.</title>
        <authorList>
            <person name="Kappmeyer L.S."/>
            <person name="Thiagarajan M."/>
            <person name="Herndon D.R."/>
            <person name="Ramsay J.D."/>
            <person name="Caler E."/>
            <person name="Djikeng A."/>
            <person name="Gillespie J.J."/>
            <person name="Lau A.O."/>
            <person name="Roalson E.H."/>
            <person name="Silva J.C."/>
            <person name="Silva M.G."/>
            <person name="Suarez C.E."/>
            <person name="Ueti M.W."/>
            <person name="Nene V.M."/>
            <person name="Mealey R.H."/>
            <person name="Knowles D.P."/>
            <person name="Brayton K.A."/>
        </authorList>
    </citation>
    <scope>NUCLEOTIDE SEQUENCE [LARGE SCALE GENOMIC DNA]</scope>
    <source>
        <strain evidence="1 2">WA</strain>
    </source>
</reference>
<name>L0AZ94_THEEQ</name>